<accession>A0A8S9ZNB6</accession>
<organism evidence="1 2">
    <name type="scientific">Meloidogyne graminicola</name>
    <dbReference type="NCBI Taxonomy" id="189291"/>
    <lineage>
        <taxon>Eukaryota</taxon>
        <taxon>Metazoa</taxon>
        <taxon>Ecdysozoa</taxon>
        <taxon>Nematoda</taxon>
        <taxon>Chromadorea</taxon>
        <taxon>Rhabditida</taxon>
        <taxon>Tylenchina</taxon>
        <taxon>Tylenchomorpha</taxon>
        <taxon>Tylenchoidea</taxon>
        <taxon>Meloidogynidae</taxon>
        <taxon>Meloidogyninae</taxon>
        <taxon>Meloidogyne</taxon>
    </lineage>
</organism>
<proteinExistence type="predicted"/>
<reference evidence="1" key="1">
    <citation type="journal article" date="2020" name="Ecol. Evol.">
        <title>Genome structure and content of the rice root-knot nematode (Meloidogyne graminicola).</title>
        <authorList>
            <person name="Phan N.T."/>
            <person name="Danchin E.G.J."/>
            <person name="Klopp C."/>
            <person name="Perfus-Barbeoch L."/>
            <person name="Kozlowski D.K."/>
            <person name="Koutsovoulos G.D."/>
            <person name="Lopez-Roques C."/>
            <person name="Bouchez O."/>
            <person name="Zahm M."/>
            <person name="Besnard G."/>
            <person name="Bellafiore S."/>
        </authorList>
    </citation>
    <scope>NUCLEOTIDE SEQUENCE</scope>
    <source>
        <strain evidence="1">VN-18</strain>
    </source>
</reference>
<gene>
    <name evidence="1" type="ORF">Mgra_00005824</name>
</gene>
<dbReference type="Proteomes" id="UP000605970">
    <property type="component" value="Unassembled WGS sequence"/>
</dbReference>
<evidence type="ECO:0000313" key="2">
    <source>
        <dbReference type="Proteomes" id="UP000605970"/>
    </source>
</evidence>
<dbReference type="EMBL" id="JABEBT010000051">
    <property type="protein sequence ID" value="KAF7634791.1"/>
    <property type="molecule type" value="Genomic_DNA"/>
</dbReference>
<protein>
    <submittedName>
        <fullName evidence="1">Uncharacterized protein</fullName>
    </submittedName>
</protein>
<comment type="caution">
    <text evidence="1">The sequence shown here is derived from an EMBL/GenBank/DDBJ whole genome shotgun (WGS) entry which is preliminary data.</text>
</comment>
<keyword evidence="2" id="KW-1185">Reference proteome</keyword>
<sequence>MIKIRQALRSSSAKIKKFFGKDEKSKKKSRKPSMFDRIIRQLLYSEHFIQKLSNSYPIRRTARFLIRTVYGTKSAILDNRRLTNFLRIFREEYQKAIKGK</sequence>
<evidence type="ECO:0000313" key="1">
    <source>
        <dbReference type="EMBL" id="KAF7634791.1"/>
    </source>
</evidence>
<dbReference type="OrthoDB" id="5950777at2759"/>
<name>A0A8S9ZNB6_9BILA</name>
<dbReference type="AlphaFoldDB" id="A0A8S9ZNB6"/>